<keyword evidence="5 8" id="KW-0812">Transmembrane</keyword>
<sequence length="507" mass="58890">MKKSYLILFLLVIVKFILQYTLISPEYELQRDEYLHLDQGNHLAWGYLSVPPVSSWISWLIKILGGSVFWIKFFPALFGAFTMIVVWKAIEELKGGLFAFLLASLGLLFSSLLRLNMLYQPNSLDVLLWTSFFYILIKYINTEKVSWLYWGGAIFGIGILNKYNIAFLVLGFIPALLLTKQRRIFANPHTYGAALLALIIIFPNLIWQYNNGFPVVHHMKELSEYQLVNVNRFDFLKSQLLFFIGVIFVILFGFYALLFYKAFEKIRFFFWGYVFTMSLFMFFKAKDYYAIGLYPIYIGFGAVYLESVLNSGWKRFLKPVCLLHPVVLFLPIYNLAFPNKAPGFIVENPDSYKRFGLLRWEDGKDHPLPQDFADMLGWKELAQKVDKEYSRLSKSGNTLVLCDNYGQAGAINFYSTKGVKAVSFNADYINWMDLNKNYKNLIRVKDNSENELEETGAFFKHSVIADSVTNPYARGRGTVIFSFEDAKIDIRKRIQNEINEVKDRWSK</sequence>
<dbReference type="STRING" id="373668.SAMN05421786_10276"/>
<feature type="transmembrane region" description="Helical" evidence="8">
    <location>
        <begin position="96"/>
        <end position="115"/>
    </location>
</feature>
<evidence type="ECO:0000313" key="10">
    <source>
        <dbReference type="EMBL" id="SIS78671.1"/>
    </source>
</evidence>
<feature type="transmembrane region" description="Helical" evidence="8">
    <location>
        <begin position="122"/>
        <end position="141"/>
    </location>
</feature>
<feature type="transmembrane region" description="Helical" evidence="8">
    <location>
        <begin position="289"/>
        <end position="309"/>
    </location>
</feature>
<accession>A0A1N7LY87</accession>
<dbReference type="InterPro" id="IPR038731">
    <property type="entry name" value="RgtA/B/C-like"/>
</dbReference>
<dbReference type="GO" id="GO:0009103">
    <property type="term" value="P:lipopolysaccharide biosynthetic process"/>
    <property type="evidence" value="ECO:0007669"/>
    <property type="project" value="UniProtKB-ARBA"/>
</dbReference>
<evidence type="ECO:0000256" key="4">
    <source>
        <dbReference type="ARBA" id="ARBA00022679"/>
    </source>
</evidence>
<keyword evidence="2" id="KW-1003">Cell membrane</keyword>
<dbReference type="PANTHER" id="PTHR33908:SF11">
    <property type="entry name" value="MEMBRANE PROTEIN"/>
    <property type="match status" value="1"/>
</dbReference>
<name>A0A1N7LY87_9FLAO</name>
<reference evidence="11" key="1">
    <citation type="submission" date="2017-01" db="EMBL/GenBank/DDBJ databases">
        <authorList>
            <person name="Varghese N."/>
            <person name="Submissions S."/>
        </authorList>
    </citation>
    <scope>NUCLEOTIDE SEQUENCE [LARGE SCALE GENOMIC DNA]</scope>
    <source>
        <strain evidence="11">DSM 18017</strain>
    </source>
</reference>
<proteinExistence type="predicted"/>
<evidence type="ECO:0000256" key="8">
    <source>
        <dbReference type="SAM" id="Phobius"/>
    </source>
</evidence>
<evidence type="ECO:0000256" key="6">
    <source>
        <dbReference type="ARBA" id="ARBA00022989"/>
    </source>
</evidence>
<keyword evidence="11" id="KW-1185">Reference proteome</keyword>
<dbReference type="GO" id="GO:0005886">
    <property type="term" value="C:plasma membrane"/>
    <property type="evidence" value="ECO:0007669"/>
    <property type="project" value="UniProtKB-SubCell"/>
</dbReference>
<keyword evidence="6 8" id="KW-1133">Transmembrane helix</keyword>
<dbReference type="GO" id="GO:0016763">
    <property type="term" value="F:pentosyltransferase activity"/>
    <property type="evidence" value="ECO:0007669"/>
    <property type="project" value="TreeGrafter"/>
</dbReference>
<keyword evidence="7 8" id="KW-0472">Membrane</keyword>
<feature type="transmembrane region" description="Helical" evidence="8">
    <location>
        <begin position="5"/>
        <end position="23"/>
    </location>
</feature>
<protein>
    <submittedName>
        <fullName evidence="10">Dolichyl-phosphate-mannose-protein mannosyltransferase</fullName>
    </submittedName>
</protein>
<dbReference type="InterPro" id="IPR050297">
    <property type="entry name" value="LipidA_mod_glycosyltrf_83"/>
</dbReference>
<evidence type="ECO:0000256" key="7">
    <source>
        <dbReference type="ARBA" id="ARBA00023136"/>
    </source>
</evidence>
<dbReference type="AlphaFoldDB" id="A0A1N7LY87"/>
<organism evidence="10 11">
    <name type="scientific">Chryseobacterium ureilyticum</name>
    <dbReference type="NCBI Taxonomy" id="373668"/>
    <lineage>
        <taxon>Bacteria</taxon>
        <taxon>Pseudomonadati</taxon>
        <taxon>Bacteroidota</taxon>
        <taxon>Flavobacteriia</taxon>
        <taxon>Flavobacteriales</taxon>
        <taxon>Weeksellaceae</taxon>
        <taxon>Chryseobacterium group</taxon>
        <taxon>Chryseobacterium</taxon>
    </lineage>
</organism>
<feature type="transmembrane region" description="Helical" evidence="8">
    <location>
        <begin position="190"/>
        <end position="209"/>
    </location>
</feature>
<evidence type="ECO:0000259" key="9">
    <source>
        <dbReference type="Pfam" id="PF13231"/>
    </source>
</evidence>
<feature type="transmembrane region" description="Helical" evidence="8">
    <location>
        <begin position="43"/>
        <end position="61"/>
    </location>
</feature>
<dbReference type="EMBL" id="FTOL01000002">
    <property type="protein sequence ID" value="SIS78671.1"/>
    <property type="molecule type" value="Genomic_DNA"/>
</dbReference>
<evidence type="ECO:0000256" key="5">
    <source>
        <dbReference type="ARBA" id="ARBA00022692"/>
    </source>
</evidence>
<feature type="transmembrane region" description="Helical" evidence="8">
    <location>
        <begin position="240"/>
        <end position="259"/>
    </location>
</feature>
<evidence type="ECO:0000256" key="3">
    <source>
        <dbReference type="ARBA" id="ARBA00022676"/>
    </source>
</evidence>
<dbReference type="PANTHER" id="PTHR33908">
    <property type="entry name" value="MANNOSYLTRANSFERASE YKCB-RELATED"/>
    <property type="match status" value="1"/>
</dbReference>
<dbReference type="Proteomes" id="UP000186744">
    <property type="component" value="Unassembled WGS sequence"/>
</dbReference>
<feature type="transmembrane region" description="Helical" evidence="8">
    <location>
        <begin position="266"/>
        <end position="283"/>
    </location>
</feature>
<evidence type="ECO:0000256" key="1">
    <source>
        <dbReference type="ARBA" id="ARBA00004651"/>
    </source>
</evidence>
<dbReference type="OrthoDB" id="9813729at2"/>
<keyword evidence="3 10" id="KW-0328">Glycosyltransferase</keyword>
<evidence type="ECO:0000313" key="11">
    <source>
        <dbReference type="Proteomes" id="UP000186744"/>
    </source>
</evidence>
<gene>
    <name evidence="10" type="ORF">SAMN05421786_10276</name>
</gene>
<feature type="domain" description="Glycosyltransferase RgtA/B/C/D-like" evidence="9">
    <location>
        <begin position="50"/>
        <end position="207"/>
    </location>
</feature>
<feature type="transmembrane region" description="Helical" evidence="8">
    <location>
        <begin position="147"/>
        <end position="178"/>
    </location>
</feature>
<dbReference type="RefSeq" id="WP_076551007.1">
    <property type="nucleotide sequence ID" value="NZ_FTOL01000002.1"/>
</dbReference>
<evidence type="ECO:0000256" key="2">
    <source>
        <dbReference type="ARBA" id="ARBA00022475"/>
    </source>
</evidence>
<comment type="subcellular location">
    <subcellularLocation>
        <location evidence="1">Cell membrane</location>
        <topology evidence="1">Multi-pass membrane protein</topology>
    </subcellularLocation>
</comment>
<feature type="transmembrane region" description="Helical" evidence="8">
    <location>
        <begin position="73"/>
        <end position="90"/>
    </location>
</feature>
<dbReference type="Pfam" id="PF13231">
    <property type="entry name" value="PMT_2"/>
    <property type="match status" value="1"/>
</dbReference>
<keyword evidence="4 10" id="KW-0808">Transferase</keyword>